<dbReference type="Pfam" id="PF09779">
    <property type="entry name" value="Ima1_N"/>
    <property type="match status" value="1"/>
</dbReference>
<name>A0A6A6HBF0_VIRVR</name>
<protein>
    <recommendedName>
        <fullName evidence="8">Ima1 N-terminal domain-containing protein</fullName>
    </recommendedName>
</protein>
<reference evidence="9" key="1">
    <citation type="journal article" date="2020" name="Stud. Mycol.">
        <title>101 Dothideomycetes genomes: a test case for predicting lifestyles and emergence of pathogens.</title>
        <authorList>
            <person name="Haridas S."/>
            <person name="Albert R."/>
            <person name="Binder M."/>
            <person name="Bloem J."/>
            <person name="Labutti K."/>
            <person name="Salamov A."/>
            <person name="Andreopoulos B."/>
            <person name="Baker S."/>
            <person name="Barry K."/>
            <person name="Bills G."/>
            <person name="Bluhm B."/>
            <person name="Cannon C."/>
            <person name="Castanera R."/>
            <person name="Culley D."/>
            <person name="Daum C."/>
            <person name="Ezra D."/>
            <person name="Gonzalez J."/>
            <person name="Henrissat B."/>
            <person name="Kuo A."/>
            <person name="Liang C."/>
            <person name="Lipzen A."/>
            <person name="Lutzoni F."/>
            <person name="Magnuson J."/>
            <person name="Mondo S."/>
            <person name="Nolan M."/>
            <person name="Ohm R."/>
            <person name="Pangilinan J."/>
            <person name="Park H.-J."/>
            <person name="Ramirez L."/>
            <person name="Alfaro M."/>
            <person name="Sun H."/>
            <person name="Tritt A."/>
            <person name="Yoshinaga Y."/>
            <person name="Zwiers L.-H."/>
            <person name="Turgeon B."/>
            <person name="Goodwin S."/>
            <person name="Spatafora J."/>
            <person name="Crous P."/>
            <person name="Grigoriev I."/>
        </authorList>
    </citation>
    <scope>NUCLEOTIDE SEQUENCE</scope>
    <source>
        <strain evidence="9">Tuck. ex Michener</strain>
    </source>
</reference>
<evidence type="ECO:0000256" key="5">
    <source>
        <dbReference type="ARBA" id="ARBA00023242"/>
    </source>
</evidence>
<dbReference type="InterPro" id="IPR042321">
    <property type="entry name" value="Ima1"/>
</dbReference>
<evidence type="ECO:0000256" key="4">
    <source>
        <dbReference type="ARBA" id="ARBA00023136"/>
    </source>
</evidence>
<evidence type="ECO:0000256" key="6">
    <source>
        <dbReference type="SAM" id="MobiDB-lite"/>
    </source>
</evidence>
<feature type="compositionally biased region" description="Polar residues" evidence="6">
    <location>
        <begin position="50"/>
        <end position="67"/>
    </location>
</feature>
<evidence type="ECO:0000256" key="3">
    <source>
        <dbReference type="ARBA" id="ARBA00022989"/>
    </source>
</evidence>
<sequence>MLSFSRKPLCFYCGAKASQAPSSGATGWHCKSCDATNHLDANGNFTDVPANSNSPCPRPRNVSSFPRSPSPDFEFGNDPIFCRKCQANQHIYQQSLAEYLPDFDDPRYLEFEKALPEFKRNLGLRYPQVCLDCAPKAEKRLDRALYVAKADNARHMLQKSKQNERNIMALGLLNWRSIVIFIAGLLWWISILGQLVWHVTEVSLESFDYRSNRHNIYTQNFVGQCIRELIIHDLANIFNLIRISDSKSTSVINPYCGLVLNVVAKWSLKLGLLSFWWNNCLRAKIVDRRVGRMKGLGEYYQMQLLVSLVRWWALQYLDHPKSIGLTSKAFRGGHVVMLILFAFTTYKSCCLVYLDRSTRFNFNKQRRPLFDETQVQPKEDNYNSATTPSSSTRRYIDPYHSEVREQRRREERDRVQAAVQMRQQAEQSPFTPYDRVATSLSRNPYNPSPVTPLTPPPEDDSMTTPSDSYDSENAMEWTPTQAQFQPRRPVQPFVAPGSQQQQQNPAPVPDYKSPFRGTLPPAPLSPAFRLRNPPQLSFHRPSEQKRNLFQDAVMRRSGADEQAGLGNSSSVRQADEDGTGDMQLKPSKWFLESDYVDTGLETAFASVFSLDDTPREVRAGEKRGILGGLFGRS</sequence>
<feature type="compositionally biased region" description="Low complexity" evidence="6">
    <location>
        <begin position="416"/>
        <end position="427"/>
    </location>
</feature>
<feature type="compositionally biased region" description="Basic and acidic residues" evidence="6">
    <location>
        <begin position="394"/>
        <end position="415"/>
    </location>
</feature>
<evidence type="ECO:0000259" key="8">
    <source>
        <dbReference type="Pfam" id="PF09779"/>
    </source>
</evidence>
<dbReference type="EMBL" id="ML991793">
    <property type="protein sequence ID" value="KAF2235171.1"/>
    <property type="molecule type" value="Genomic_DNA"/>
</dbReference>
<keyword evidence="5" id="KW-0539">Nucleus</keyword>
<dbReference type="GO" id="GO:0044732">
    <property type="term" value="C:mitotic spindle pole body"/>
    <property type="evidence" value="ECO:0007669"/>
    <property type="project" value="TreeGrafter"/>
</dbReference>
<keyword evidence="3 7" id="KW-1133">Transmembrane helix</keyword>
<dbReference type="GO" id="GO:0005637">
    <property type="term" value="C:nuclear inner membrane"/>
    <property type="evidence" value="ECO:0007669"/>
    <property type="project" value="UniProtKB-SubCell"/>
</dbReference>
<feature type="region of interest" description="Disordered" evidence="6">
    <location>
        <begin position="558"/>
        <end position="583"/>
    </location>
</feature>
<feature type="compositionally biased region" description="Polar residues" evidence="6">
    <location>
        <begin position="382"/>
        <end position="393"/>
    </location>
</feature>
<keyword evidence="10" id="KW-1185">Reference proteome</keyword>
<dbReference type="Proteomes" id="UP000800092">
    <property type="component" value="Unassembled WGS sequence"/>
</dbReference>
<evidence type="ECO:0000256" key="2">
    <source>
        <dbReference type="ARBA" id="ARBA00022692"/>
    </source>
</evidence>
<keyword evidence="4 7" id="KW-0472">Membrane</keyword>
<dbReference type="AlphaFoldDB" id="A0A6A6HBF0"/>
<dbReference type="InterPro" id="IPR018617">
    <property type="entry name" value="Ima1_N"/>
</dbReference>
<dbReference type="GO" id="GO:0071765">
    <property type="term" value="P:nuclear inner membrane organization"/>
    <property type="evidence" value="ECO:0007669"/>
    <property type="project" value="InterPro"/>
</dbReference>
<dbReference type="GO" id="GO:0034992">
    <property type="term" value="C:microtubule organizing center attachment site"/>
    <property type="evidence" value="ECO:0007669"/>
    <property type="project" value="TreeGrafter"/>
</dbReference>
<feature type="domain" description="Ima1 N-terminal" evidence="8">
    <location>
        <begin position="10"/>
        <end position="136"/>
    </location>
</feature>
<feature type="transmembrane region" description="Helical" evidence="7">
    <location>
        <begin position="167"/>
        <end position="189"/>
    </location>
</feature>
<dbReference type="GO" id="GO:0034506">
    <property type="term" value="C:chromosome, centromeric core domain"/>
    <property type="evidence" value="ECO:0007669"/>
    <property type="project" value="TreeGrafter"/>
</dbReference>
<dbReference type="PANTHER" id="PTHR28538">
    <property type="entry name" value="INTEGRAL INNER NUCLEAR MEMBRANE PROTEIN IMA1"/>
    <property type="match status" value="1"/>
</dbReference>
<proteinExistence type="predicted"/>
<gene>
    <name evidence="9" type="ORF">EV356DRAFT_566593</name>
</gene>
<evidence type="ECO:0000313" key="10">
    <source>
        <dbReference type="Proteomes" id="UP000800092"/>
    </source>
</evidence>
<dbReference type="PANTHER" id="PTHR28538:SF1">
    <property type="entry name" value="INTEGRAL INNER NUCLEAR MEMBRANE PROTEIN IMA1"/>
    <property type="match status" value="1"/>
</dbReference>
<feature type="region of interest" description="Disordered" evidence="6">
    <location>
        <begin position="371"/>
        <end position="539"/>
    </location>
</feature>
<feature type="region of interest" description="Disordered" evidence="6">
    <location>
        <begin position="50"/>
        <end position="69"/>
    </location>
</feature>
<keyword evidence="2 7" id="KW-0812">Transmembrane</keyword>
<accession>A0A6A6HBF0</accession>
<feature type="compositionally biased region" description="Pro residues" evidence="6">
    <location>
        <begin position="446"/>
        <end position="456"/>
    </location>
</feature>
<dbReference type="OrthoDB" id="5966927at2759"/>
<evidence type="ECO:0000256" key="1">
    <source>
        <dbReference type="ARBA" id="ARBA00004473"/>
    </source>
</evidence>
<organism evidence="9 10">
    <name type="scientific">Viridothelium virens</name>
    <name type="common">Speckled blister lichen</name>
    <name type="synonym">Trypethelium virens</name>
    <dbReference type="NCBI Taxonomy" id="1048519"/>
    <lineage>
        <taxon>Eukaryota</taxon>
        <taxon>Fungi</taxon>
        <taxon>Dikarya</taxon>
        <taxon>Ascomycota</taxon>
        <taxon>Pezizomycotina</taxon>
        <taxon>Dothideomycetes</taxon>
        <taxon>Dothideomycetes incertae sedis</taxon>
        <taxon>Trypetheliales</taxon>
        <taxon>Trypetheliaceae</taxon>
        <taxon>Viridothelium</taxon>
    </lineage>
</organism>
<evidence type="ECO:0000313" key="9">
    <source>
        <dbReference type="EMBL" id="KAF2235171.1"/>
    </source>
</evidence>
<comment type="subcellular location">
    <subcellularLocation>
        <location evidence="1">Nucleus inner membrane</location>
        <topology evidence="1">Multi-pass membrane protein</topology>
    </subcellularLocation>
</comment>
<evidence type="ECO:0000256" key="7">
    <source>
        <dbReference type="SAM" id="Phobius"/>
    </source>
</evidence>